<dbReference type="GO" id="GO:0030313">
    <property type="term" value="C:cell envelope"/>
    <property type="evidence" value="ECO:0007669"/>
    <property type="project" value="UniProtKB-SubCell"/>
</dbReference>
<evidence type="ECO:0000256" key="3">
    <source>
        <dbReference type="ARBA" id="ARBA00022448"/>
    </source>
</evidence>
<evidence type="ECO:0000256" key="2">
    <source>
        <dbReference type="ARBA" id="ARBA00008520"/>
    </source>
</evidence>
<evidence type="ECO:0000313" key="7">
    <source>
        <dbReference type="Proteomes" id="UP000461768"/>
    </source>
</evidence>
<feature type="chain" id="PRO_5031136884" evidence="5">
    <location>
        <begin position="24"/>
        <end position="430"/>
    </location>
</feature>
<name>A0A7V7QLJ5_9FIRM</name>
<dbReference type="PROSITE" id="PS51257">
    <property type="entry name" value="PROKAR_LIPOPROTEIN"/>
    <property type="match status" value="1"/>
</dbReference>
<protein>
    <submittedName>
        <fullName evidence="6">Sugar ABC transporter substrate-binding protein</fullName>
    </submittedName>
</protein>
<dbReference type="PANTHER" id="PTHR43649:SF31">
    <property type="entry name" value="SN-GLYCEROL-3-PHOSPHATE-BINDING PERIPLASMIC PROTEIN UGPB"/>
    <property type="match status" value="1"/>
</dbReference>
<dbReference type="RefSeq" id="WP_151141805.1">
    <property type="nucleotide sequence ID" value="NZ_WAGX01000004.1"/>
</dbReference>
<dbReference type="OrthoDB" id="362670at2"/>
<evidence type="ECO:0000256" key="4">
    <source>
        <dbReference type="ARBA" id="ARBA00022729"/>
    </source>
</evidence>
<reference evidence="6 7" key="2">
    <citation type="submission" date="2020-02" db="EMBL/GenBank/DDBJ databases">
        <title>Candidatus Galacturonibacter soehngenii shows hetero-acetogenic catabolism of galacturonic acid but lacks a canonical carbon monoxide dehydrogenase/acetyl-CoA synthase complex.</title>
        <authorList>
            <person name="Diender M."/>
            <person name="Stouten G.R."/>
            <person name="Petersen J.F."/>
            <person name="Nielsen P.H."/>
            <person name="Dueholm M.S."/>
            <person name="Pronk J.T."/>
            <person name="Van Loosdrecht M.C.M."/>
        </authorList>
    </citation>
    <scope>NUCLEOTIDE SEQUENCE [LARGE SCALE GENOMIC DNA]</scope>
    <source>
        <strain evidence="6">GalUA</strain>
    </source>
</reference>
<evidence type="ECO:0000313" key="6">
    <source>
        <dbReference type="EMBL" id="KAB1439374.1"/>
    </source>
</evidence>
<dbReference type="InterPro" id="IPR050490">
    <property type="entry name" value="Bact_solute-bd_prot1"/>
</dbReference>
<evidence type="ECO:0000256" key="1">
    <source>
        <dbReference type="ARBA" id="ARBA00004196"/>
    </source>
</evidence>
<accession>A0A7V7QLJ5</accession>
<dbReference type="Proteomes" id="UP000461768">
    <property type="component" value="Unassembled WGS sequence"/>
</dbReference>
<comment type="similarity">
    <text evidence="2">Belongs to the bacterial solute-binding protein 1 family.</text>
</comment>
<reference evidence="6 7" key="1">
    <citation type="submission" date="2019-09" db="EMBL/GenBank/DDBJ databases">
        <authorList>
            <person name="Valk L.C."/>
        </authorList>
    </citation>
    <scope>NUCLEOTIDE SEQUENCE [LARGE SCALE GENOMIC DNA]</scope>
    <source>
        <strain evidence="6">GalUA</strain>
    </source>
</reference>
<gene>
    <name evidence="6" type="ORF">F7O84_02965</name>
</gene>
<dbReference type="Gene3D" id="3.40.190.10">
    <property type="entry name" value="Periplasmic binding protein-like II"/>
    <property type="match status" value="1"/>
</dbReference>
<dbReference type="CDD" id="cd13585">
    <property type="entry name" value="PBP2_TMBP_like"/>
    <property type="match status" value="1"/>
</dbReference>
<dbReference type="EMBL" id="WAGX01000004">
    <property type="protein sequence ID" value="KAB1439374.1"/>
    <property type="molecule type" value="Genomic_DNA"/>
</dbReference>
<comment type="caution">
    <text evidence="6">The sequence shown here is derived from an EMBL/GenBank/DDBJ whole genome shotgun (WGS) entry which is preliminary data.</text>
</comment>
<dbReference type="InterPro" id="IPR006059">
    <property type="entry name" value="SBP"/>
</dbReference>
<organism evidence="6 7">
    <name type="scientific">Candidatus Galacturonatibacter soehngenii</name>
    <dbReference type="NCBI Taxonomy" id="2307010"/>
    <lineage>
        <taxon>Bacteria</taxon>
        <taxon>Bacillati</taxon>
        <taxon>Bacillota</taxon>
        <taxon>Clostridia</taxon>
        <taxon>Lachnospirales</taxon>
        <taxon>Lachnospiraceae</taxon>
        <taxon>Candidatus Galacturonatibacter</taxon>
    </lineage>
</organism>
<keyword evidence="3" id="KW-0813">Transport</keyword>
<dbReference type="AlphaFoldDB" id="A0A7V7QLJ5"/>
<sequence length="430" mass="48407">MKVKKIVSILLASILTVSMIGCGDTKKQQQDTIEGFNSKGDKLTVAIWDNNQQPGIQKILDEWNKESEIKAEVQVITWNEYWTLLEAGASGGALPDVFWMHSNQSQRYSENGLLLDLTDKINQSDKIDLNNYYNDIVKLYESDGKQFAIPKDIDTIALWYNKTMFDEVGVEYPNENWTWDDFYEAAKKLTKDDGSQWGYAINTGNNQDSYYNMIYDYGGYVINDDKTKSGYDDPKTIQAMEFVEKMLREGLCPELEVISENGADVLFQSGKVAMVTQGSWMVAGFRDNEYTNKNCDVAVLPKGPDGKRVSIYNGLGWAASANGKNTEAAWSLLEYLGSKEAQLKQAQLGVTMSAYIGTSDEWVNSVDSFNLQGHLDMLDAELVIRPYSRNTNVWEDMAIETFKGAWTGEMTMEEACKKIAESMNASLAEE</sequence>
<dbReference type="PANTHER" id="PTHR43649">
    <property type="entry name" value="ARABINOSE-BINDING PROTEIN-RELATED"/>
    <property type="match status" value="1"/>
</dbReference>
<dbReference type="SUPFAM" id="SSF53850">
    <property type="entry name" value="Periplasmic binding protein-like II"/>
    <property type="match status" value="1"/>
</dbReference>
<dbReference type="Pfam" id="PF01547">
    <property type="entry name" value="SBP_bac_1"/>
    <property type="match status" value="1"/>
</dbReference>
<proteinExistence type="inferred from homology"/>
<keyword evidence="4 5" id="KW-0732">Signal</keyword>
<comment type="subcellular location">
    <subcellularLocation>
        <location evidence="1">Cell envelope</location>
    </subcellularLocation>
</comment>
<keyword evidence="7" id="KW-1185">Reference proteome</keyword>
<feature type="signal peptide" evidence="5">
    <location>
        <begin position="1"/>
        <end position="23"/>
    </location>
</feature>
<evidence type="ECO:0000256" key="5">
    <source>
        <dbReference type="SAM" id="SignalP"/>
    </source>
</evidence>